<keyword evidence="8 17" id="KW-0521">NADP</keyword>
<dbReference type="RefSeq" id="WP_380024925.1">
    <property type="nucleotide sequence ID" value="NZ_JBHSHC010000044.1"/>
</dbReference>
<dbReference type="Pfam" id="PF03853">
    <property type="entry name" value="YjeF_N"/>
    <property type="match status" value="1"/>
</dbReference>
<evidence type="ECO:0000259" key="21">
    <source>
        <dbReference type="PROSITE" id="PS51385"/>
    </source>
</evidence>
<evidence type="ECO:0000256" key="13">
    <source>
        <dbReference type="ARBA" id="ARBA00023268"/>
    </source>
</evidence>
<evidence type="ECO:0000259" key="20">
    <source>
        <dbReference type="PROSITE" id="PS51383"/>
    </source>
</evidence>
<evidence type="ECO:0000256" key="7">
    <source>
        <dbReference type="ARBA" id="ARBA00022840"/>
    </source>
</evidence>
<dbReference type="Gene3D" id="3.40.50.10260">
    <property type="entry name" value="YjeF N-terminal domain"/>
    <property type="match status" value="1"/>
</dbReference>
<keyword evidence="7 17" id="KW-0067">ATP-binding</keyword>
<dbReference type="PROSITE" id="PS01050">
    <property type="entry name" value="YJEF_C_2"/>
    <property type="match status" value="1"/>
</dbReference>
<dbReference type="InterPro" id="IPR004443">
    <property type="entry name" value="YjeF_N_dom"/>
</dbReference>
<feature type="domain" description="YjeF N-terminal" evidence="21">
    <location>
        <begin position="9"/>
        <end position="214"/>
    </location>
</feature>
<dbReference type="NCBIfam" id="TIGR00197">
    <property type="entry name" value="yjeF_nterm"/>
    <property type="match status" value="1"/>
</dbReference>
<dbReference type="SUPFAM" id="SSF64153">
    <property type="entry name" value="YjeF N-terminal domain-like"/>
    <property type="match status" value="1"/>
</dbReference>
<evidence type="ECO:0000256" key="4">
    <source>
        <dbReference type="ARBA" id="ARBA00009524"/>
    </source>
</evidence>
<name>A0ABV9PZS5_9BACL</name>
<evidence type="ECO:0000256" key="16">
    <source>
        <dbReference type="ARBA" id="ARBA00049209"/>
    </source>
</evidence>
<comment type="subunit">
    <text evidence="17">Homotetramer.</text>
</comment>
<comment type="cofactor">
    <cofactor evidence="18 19">
        <name>K(+)</name>
        <dbReference type="ChEBI" id="CHEBI:29103"/>
    </cofactor>
    <text evidence="18 19">Binds 1 potassium ion per subunit.</text>
</comment>
<keyword evidence="9 18" id="KW-0630">Potassium</keyword>
<evidence type="ECO:0000256" key="1">
    <source>
        <dbReference type="ARBA" id="ARBA00000013"/>
    </source>
</evidence>
<comment type="catalytic activity">
    <reaction evidence="16 17 19">
        <text>(6S)-NADPHX + ADP = AMP + phosphate + NADPH + H(+)</text>
        <dbReference type="Rhea" id="RHEA:32235"/>
        <dbReference type="ChEBI" id="CHEBI:15378"/>
        <dbReference type="ChEBI" id="CHEBI:43474"/>
        <dbReference type="ChEBI" id="CHEBI:57783"/>
        <dbReference type="ChEBI" id="CHEBI:64076"/>
        <dbReference type="ChEBI" id="CHEBI:456215"/>
        <dbReference type="ChEBI" id="CHEBI:456216"/>
        <dbReference type="EC" id="4.2.1.136"/>
    </reaction>
</comment>
<dbReference type="EC" id="4.2.1.136" evidence="19"/>
<keyword evidence="13" id="KW-0511">Multifunctional enzyme</keyword>
<dbReference type="InterPro" id="IPR017953">
    <property type="entry name" value="Carbohydrate_kinase_pred_CS"/>
</dbReference>
<comment type="function">
    <text evidence="17">Catalyzes the dehydration of the S-form of NAD(P)HX at the expense of ADP, which is converted to AMP. Together with NAD(P)HX epimerase, which catalyzes the epimerization of the S- and R-forms, the enzyme allows the repair of both epimers of NAD(P)HX, a damaged form of NAD(P)H that is a result of enzymatic or heat-dependent hydration.</text>
</comment>
<feature type="binding site" evidence="17">
    <location>
        <position position="450"/>
    </location>
    <ligand>
        <name>AMP</name>
        <dbReference type="ChEBI" id="CHEBI:456215"/>
    </ligand>
</feature>
<feature type="binding site" evidence="18">
    <location>
        <position position="124"/>
    </location>
    <ligand>
        <name>K(+)</name>
        <dbReference type="ChEBI" id="CHEBI:29103"/>
    </ligand>
</feature>
<feature type="binding site" evidence="18">
    <location>
        <position position="160"/>
    </location>
    <ligand>
        <name>K(+)</name>
        <dbReference type="ChEBI" id="CHEBI:29103"/>
    </ligand>
</feature>
<dbReference type="SUPFAM" id="SSF53613">
    <property type="entry name" value="Ribokinase-like"/>
    <property type="match status" value="1"/>
</dbReference>
<evidence type="ECO:0000313" key="22">
    <source>
        <dbReference type="EMBL" id="MFC4767039.1"/>
    </source>
</evidence>
<gene>
    <name evidence="18" type="primary">nnrE</name>
    <name evidence="17" type="synonym">nnrD</name>
    <name evidence="22" type="ORF">ACFO8Q_06620</name>
</gene>
<proteinExistence type="inferred from homology"/>
<dbReference type="PROSITE" id="PS51383">
    <property type="entry name" value="YJEF_C_3"/>
    <property type="match status" value="1"/>
</dbReference>
<evidence type="ECO:0000313" key="23">
    <source>
        <dbReference type="Proteomes" id="UP001596002"/>
    </source>
</evidence>
<feature type="binding site" evidence="18">
    <location>
        <position position="157"/>
    </location>
    <ligand>
        <name>(6S)-NADPHX</name>
        <dbReference type="ChEBI" id="CHEBI:64076"/>
    </ligand>
</feature>
<keyword evidence="23" id="KW-1185">Reference proteome</keyword>
<evidence type="ECO:0000256" key="9">
    <source>
        <dbReference type="ARBA" id="ARBA00022958"/>
    </source>
</evidence>
<dbReference type="PROSITE" id="PS51385">
    <property type="entry name" value="YJEF_N"/>
    <property type="match status" value="1"/>
</dbReference>
<dbReference type="PANTHER" id="PTHR12592:SF0">
    <property type="entry name" value="ATP-DEPENDENT (S)-NAD(P)H-HYDRATE DEHYDRATASE"/>
    <property type="match status" value="1"/>
</dbReference>
<feature type="binding site" evidence="18">
    <location>
        <position position="59"/>
    </location>
    <ligand>
        <name>K(+)</name>
        <dbReference type="ChEBI" id="CHEBI:29103"/>
    </ligand>
</feature>
<dbReference type="EMBL" id="JBHSHC010000044">
    <property type="protein sequence ID" value="MFC4767039.1"/>
    <property type="molecule type" value="Genomic_DNA"/>
</dbReference>
<protein>
    <recommendedName>
        <fullName evidence="19">Bifunctional NAD(P)H-hydrate repair enzyme</fullName>
    </recommendedName>
    <alternativeName>
        <fullName evidence="19">Nicotinamide nucleotide repair protein</fullName>
    </alternativeName>
    <domain>
        <recommendedName>
            <fullName evidence="19">ADP-dependent (S)-NAD(P)H-hydrate dehydratase</fullName>
            <ecNumber evidence="19">4.2.1.136</ecNumber>
        </recommendedName>
        <alternativeName>
            <fullName evidence="19">ADP-dependent NAD(P)HX dehydratase</fullName>
        </alternativeName>
    </domain>
    <domain>
        <recommendedName>
            <fullName evidence="19">NAD(P)H-hydrate epimerase</fullName>
            <ecNumber evidence="19">5.1.99.6</ecNumber>
        </recommendedName>
    </domain>
</protein>
<dbReference type="InterPro" id="IPR036652">
    <property type="entry name" value="YjeF_N_dom_sf"/>
</dbReference>
<evidence type="ECO:0000256" key="6">
    <source>
        <dbReference type="ARBA" id="ARBA00022741"/>
    </source>
</evidence>
<keyword evidence="5 18" id="KW-0479">Metal-binding</keyword>
<comment type="cofactor">
    <cofactor evidence="17">
        <name>Mg(2+)</name>
        <dbReference type="ChEBI" id="CHEBI:18420"/>
    </cofactor>
</comment>
<dbReference type="PIRSF" id="PIRSF017184">
    <property type="entry name" value="Nnr"/>
    <property type="match status" value="1"/>
</dbReference>
<comment type="similarity">
    <text evidence="18">Belongs to the NnrE/AIBP family.</text>
</comment>
<feature type="binding site" evidence="17">
    <location>
        <position position="262"/>
    </location>
    <ligand>
        <name>(6S)-NADPHX</name>
        <dbReference type="ChEBI" id="CHEBI:64076"/>
    </ligand>
</feature>
<dbReference type="InterPro" id="IPR030677">
    <property type="entry name" value="Nnr"/>
</dbReference>
<dbReference type="InterPro" id="IPR000631">
    <property type="entry name" value="CARKD"/>
</dbReference>
<evidence type="ECO:0000256" key="14">
    <source>
        <dbReference type="ARBA" id="ARBA00025153"/>
    </source>
</evidence>
<organism evidence="22 23">
    <name type="scientific">Effusibacillus consociatus</name>
    <dbReference type="NCBI Taxonomy" id="1117041"/>
    <lineage>
        <taxon>Bacteria</taxon>
        <taxon>Bacillati</taxon>
        <taxon>Bacillota</taxon>
        <taxon>Bacilli</taxon>
        <taxon>Bacillales</taxon>
        <taxon>Alicyclobacillaceae</taxon>
        <taxon>Effusibacillus</taxon>
    </lineage>
</organism>
<dbReference type="HAMAP" id="MF_01966">
    <property type="entry name" value="NADHX_epimerase"/>
    <property type="match status" value="1"/>
</dbReference>
<evidence type="ECO:0000256" key="15">
    <source>
        <dbReference type="ARBA" id="ARBA00048238"/>
    </source>
</evidence>
<dbReference type="Pfam" id="PF01256">
    <property type="entry name" value="Carb_kinase"/>
    <property type="match status" value="1"/>
</dbReference>
<comment type="catalytic activity">
    <reaction evidence="15 17 19">
        <text>(6S)-NADHX + ADP = AMP + phosphate + NADH + H(+)</text>
        <dbReference type="Rhea" id="RHEA:32223"/>
        <dbReference type="ChEBI" id="CHEBI:15378"/>
        <dbReference type="ChEBI" id="CHEBI:43474"/>
        <dbReference type="ChEBI" id="CHEBI:57945"/>
        <dbReference type="ChEBI" id="CHEBI:64074"/>
        <dbReference type="ChEBI" id="CHEBI:456215"/>
        <dbReference type="ChEBI" id="CHEBI:456216"/>
        <dbReference type="EC" id="4.2.1.136"/>
    </reaction>
</comment>
<feature type="binding site" evidence="18">
    <location>
        <position position="139"/>
    </location>
    <ligand>
        <name>(6S)-NADPHX</name>
        <dbReference type="ChEBI" id="CHEBI:64076"/>
    </ligand>
</feature>
<comment type="catalytic activity">
    <reaction evidence="1 18 19">
        <text>(6R)-NADHX = (6S)-NADHX</text>
        <dbReference type="Rhea" id="RHEA:32215"/>
        <dbReference type="ChEBI" id="CHEBI:64074"/>
        <dbReference type="ChEBI" id="CHEBI:64075"/>
        <dbReference type="EC" id="5.1.99.6"/>
    </reaction>
</comment>
<dbReference type="NCBIfam" id="TIGR00196">
    <property type="entry name" value="yjeF_cterm"/>
    <property type="match status" value="1"/>
</dbReference>
<dbReference type="Proteomes" id="UP001596002">
    <property type="component" value="Unassembled WGS sequence"/>
</dbReference>
<evidence type="ECO:0000256" key="11">
    <source>
        <dbReference type="ARBA" id="ARBA00023235"/>
    </source>
</evidence>
<reference evidence="23" key="1">
    <citation type="journal article" date="2019" name="Int. J. Syst. Evol. Microbiol.">
        <title>The Global Catalogue of Microorganisms (GCM) 10K type strain sequencing project: providing services to taxonomists for standard genome sequencing and annotation.</title>
        <authorList>
            <consortium name="The Broad Institute Genomics Platform"/>
            <consortium name="The Broad Institute Genome Sequencing Center for Infectious Disease"/>
            <person name="Wu L."/>
            <person name="Ma J."/>
        </authorList>
    </citation>
    <scope>NUCLEOTIDE SEQUENCE [LARGE SCALE GENOMIC DNA]</scope>
    <source>
        <strain evidence="23">WYCCWR 12678</strain>
    </source>
</reference>
<sequence>MYIVTSEEMRHLDRYAIDSVGIPVLALMENAGRAVAEAAQSHFGGEKRNWLILAGKGNNGGDALVAARHLVEWGHRVTILYAEEPDRLTGEAAVQRNIAAALGISSTVYQTGPFNWRGFDGILDGLLGTGTKGAPREPYASVIKEANESGLPIISIDIPSGLDADTGAVHDPCIQAVRTVALAFLKQGLVQYPGVGAAGEVMAAPIGIPEEIADKHGIKTFLLTDRLLRERLGIERIRLVNTHKGTYGHVLAVAGSRQMSGAGLLCAKAALRTGCGLVTWAVPDQLAGPLIGHVPEVMLAGIADGGRGDWSATSPQDILSWVADKDAVAVGPGIGRFLQGEKWLSALWNGIPCPLVLDADALNMMANAFEKWPRRQAATILTPHPGEMARLLKISVQEVQKDRIGLAREFSLRYGVTLVLKGAQTVIATPEGAAFVNTTGNPGMATGGTGDVLTGMIASLLAQGHNAVQAACLGVYLHGRAGDQAAARLGESALIASDIIDRLSI</sequence>
<feature type="binding site" evidence="18">
    <location>
        <begin position="128"/>
        <end position="134"/>
    </location>
    <ligand>
        <name>(6S)-NADPHX</name>
        <dbReference type="ChEBI" id="CHEBI:64076"/>
    </ligand>
</feature>
<comment type="similarity">
    <text evidence="17">Belongs to the NnrD/CARKD family.</text>
</comment>
<comment type="similarity">
    <text evidence="3 19">In the N-terminal section; belongs to the NnrE/AIBP family.</text>
</comment>
<dbReference type="CDD" id="cd01171">
    <property type="entry name" value="YXKO-related"/>
    <property type="match status" value="1"/>
</dbReference>
<comment type="function">
    <text evidence="18">Catalyzes the epimerization of the S- and R-forms of NAD(P)HX, a damaged form of NAD(P)H that is a result of enzymatic or heat-dependent hydration. This is a prerequisite for the S-specific NAD(P)H-hydrate dehydratase to allow the repair of both epimers of NAD(P)HX.</text>
</comment>
<feature type="binding site" evidence="18">
    <location>
        <begin position="58"/>
        <end position="62"/>
    </location>
    <ligand>
        <name>(6S)-NADPHX</name>
        <dbReference type="ChEBI" id="CHEBI:64076"/>
    </ligand>
</feature>
<evidence type="ECO:0000256" key="2">
    <source>
        <dbReference type="ARBA" id="ARBA00000909"/>
    </source>
</evidence>
<dbReference type="PANTHER" id="PTHR12592">
    <property type="entry name" value="ATP-DEPENDENT (S)-NAD(P)H-HYDRATE DEHYDRATASE FAMILY MEMBER"/>
    <property type="match status" value="1"/>
</dbReference>
<comment type="caution">
    <text evidence="22">The sequence shown here is derived from an EMBL/GenBank/DDBJ whole genome shotgun (WGS) entry which is preliminary data.</text>
</comment>
<evidence type="ECO:0000256" key="19">
    <source>
        <dbReference type="PIRNR" id="PIRNR017184"/>
    </source>
</evidence>
<dbReference type="EC" id="5.1.99.6" evidence="19"/>
<accession>A0ABV9PZS5</accession>
<feature type="binding site" evidence="17">
    <location>
        <position position="333"/>
    </location>
    <ligand>
        <name>(6S)-NADPHX</name>
        <dbReference type="ChEBI" id="CHEBI:64076"/>
    </ligand>
</feature>
<keyword evidence="12 17" id="KW-0456">Lyase</keyword>
<evidence type="ECO:0000256" key="8">
    <source>
        <dbReference type="ARBA" id="ARBA00022857"/>
    </source>
</evidence>
<evidence type="ECO:0000256" key="17">
    <source>
        <dbReference type="HAMAP-Rule" id="MF_01965"/>
    </source>
</evidence>
<evidence type="ECO:0000256" key="10">
    <source>
        <dbReference type="ARBA" id="ARBA00023027"/>
    </source>
</evidence>
<dbReference type="Gene3D" id="3.40.1190.20">
    <property type="match status" value="1"/>
</dbReference>
<evidence type="ECO:0000256" key="5">
    <source>
        <dbReference type="ARBA" id="ARBA00022723"/>
    </source>
</evidence>
<comment type="catalytic activity">
    <reaction evidence="2 18 19">
        <text>(6R)-NADPHX = (6S)-NADPHX</text>
        <dbReference type="Rhea" id="RHEA:32227"/>
        <dbReference type="ChEBI" id="CHEBI:64076"/>
        <dbReference type="ChEBI" id="CHEBI:64077"/>
        <dbReference type="EC" id="5.1.99.6"/>
    </reaction>
</comment>
<dbReference type="HAMAP" id="MF_01965">
    <property type="entry name" value="NADHX_dehydratase"/>
    <property type="match status" value="1"/>
</dbReference>
<feature type="domain" description="YjeF C-terminal" evidence="20">
    <location>
        <begin position="227"/>
        <end position="505"/>
    </location>
</feature>
<dbReference type="InterPro" id="IPR029056">
    <property type="entry name" value="Ribokinase-like"/>
</dbReference>
<keyword evidence="6 17" id="KW-0547">Nucleotide-binding</keyword>
<feature type="binding site" evidence="17">
    <location>
        <position position="451"/>
    </location>
    <ligand>
        <name>(6S)-NADPHX</name>
        <dbReference type="ChEBI" id="CHEBI:64076"/>
    </ligand>
</feature>
<comment type="similarity">
    <text evidence="4 19">In the C-terminal section; belongs to the NnrD/CARKD family.</text>
</comment>
<evidence type="ECO:0000256" key="12">
    <source>
        <dbReference type="ARBA" id="ARBA00023239"/>
    </source>
</evidence>
<feature type="binding site" evidence="17">
    <location>
        <position position="384"/>
    </location>
    <ligand>
        <name>(6S)-NADPHX</name>
        <dbReference type="ChEBI" id="CHEBI:64076"/>
    </ligand>
</feature>
<keyword evidence="11 18" id="KW-0413">Isomerase</keyword>
<keyword evidence="10 17" id="KW-0520">NAD</keyword>
<feature type="binding site" evidence="17">
    <location>
        <begin position="421"/>
        <end position="425"/>
    </location>
    <ligand>
        <name>AMP</name>
        <dbReference type="ChEBI" id="CHEBI:456215"/>
    </ligand>
</feature>
<evidence type="ECO:0000256" key="3">
    <source>
        <dbReference type="ARBA" id="ARBA00006001"/>
    </source>
</evidence>
<comment type="function">
    <text evidence="14 19">Bifunctional enzyme that catalyzes the epimerization of the S- and R-forms of NAD(P)HX and the dehydration of the S-form of NAD(P)HX at the expense of ADP, which is converted to AMP. This allows the repair of both epimers of NAD(P)HX, a damaged form of NAD(P)H that is a result of enzymatic or heat-dependent hydration.</text>
</comment>
<evidence type="ECO:0000256" key="18">
    <source>
        <dbReference type="HAMAP-Rule" id="MF_01966"/>
    </source>
</evidence>